<evidence type="ECO:0000313" key="1">
    <source>
        <dbReference type="EMBL" id="WZN63225.1"/>
    </source>
</evidence>
<proteinExistence type="predicted"/>
<sequence length="191" mass="20154">MATANGNESKAGASGTGGSLGDLVKFDKSKMKQKIRVRKMVSLNKHVGLAAGFDFTCGTGEMKPCGQLIFKVPVYKNDHVDAFNVNVSDKRVSLTGRFQLPLGFLSVKGHGRVGVNYAGRKPYFGVDVVPTRAPTVALGATTALYAGKKLSSSPHLSLTKNVGLDFGVQASKDKEGPLTISLQDAALSIKL</sequence>
<protein>
    <submittedName>
        <fullName evidence="1">Uncharacterized protein</fullName>
    </submittedName>
</protein>
<reference evidence="1 2" key="1">
    <citation type="submission" date="2024-03" db="EMBL/GenBank/DDBJ databases">
        <title>Complete genome sequence of the green alga Chloropicon roscoffensis RCC1871.</title>
        <authorList>
            <person name="Lemieux C."/>
            <person name="Pombert J.-F."/>
            <person name="Otis C."/>
            <person name="Turmel M."/>
        </authorList>
    </citation>
    <scope>NUCLEOTIDE SEQUENCE [LARGE SCALE GENOMIC DNA]</scope>
    <source>
        <strain evidence="1 2">RCC1871</strain>
    </source>
</reference>
<organism evidence="1 2">
    <name type="scientific">Chloropicon roscoffensis</name>
    <dbReference type="NCBI Taxonomy" id="1461544"/>
    <lineage>
        <taxon>Eukaryota</taxon>
        <taxon>Viridiplantae</taxon>
        <taxon>Chlorophyta</taxon>
        <taxon>Chloropicophyceae</taxon>
        <taxon>Chloropicales</taxon>
        <taxon>Chloropicaceae</taxon>
        <taxon>Chloropicon</taxon>
    </lineage>
</organism>
<accession>A0AAX4PB97</accession>
<name>A0AAX4PB97_9CHLO</name>
<gene>
    <name evidence="1" type="ORF">HKI87_07g47730</name>
</gene>
<dbReference type="EMBL" id="CP151507">
    <property type="protein sequence ID" value="WZN63225.1"/>
    <property type="molecule type" value="Genomic_DNA"/>
</dbReference>
<dbReference type="AlphaFoldDB" id="A0AAX4PB97"/>
<evidence type="ECO:0000313" key="2">
    <source>
        <dbReference type="Proteomes" id="UP001472866"/>
    </source>
</evidence>
<dbReference type="Proteomes" id="UP001472866">
    <property type="component" value="Chromosome 07"/>
</dbReference>
<keyword evidence="2" id="KW-1185">Reference proteome</keyword>